<dbReference type="GO" id="GO:0009712">
    <property type="term" value="P:catechol-containing compound metabolic process"/>
    <property type="evidence" value="ECO:0007669"/>
    <property type="project" value="InterPro"/>
</dbReference>
<accession>A0AAJ3NLI5</accession>
<sequence>MASNLTEETLTEAVQRTFDTSADARFRQLMVCLVQHLHDFAREVRLTGEEWFYAMDFVERLGKISTPTRQEVVLASDILGLSMLLDTMNKSPGGSATDSALLGPFYVEGRPRADNSDDISNGVAGTPMFVTGRILDERGEPIAGAHVDTWHSDGAGFYDVQQTDKLHNEFAMRALLTTDDEGRFWYRSITPRYYPVPTDGPCGEILGAANRSIMRPQHVHFWFHAEGYQPLITQLFLKDDPYIGRDAVFADQTSLHADFVRHEPGTAPDGTAVDEPFVTLDWTFTLATTGAE</sequence>
<evidence type="ECO:0000256" key="1">
    <source>
        <dbReference type="ARBA" id="ARBA00001965"/>
    </source>
</evidence>
<name>A0AAJ3NLI5_9MYCO</name>
<dbReference type="InterPro" id="IPR007535">
    <property type="entry name" value="Catechol_dOase_N"/>
</dbReference>
<keyword evidence="10" id="KW-1185">Reference proteome</keyword>
<dbReference type="RefSeq" id="WP_085258596.1">
    <property type="nucleotide sequence ID" value="NZ_AP022573.1"/>
</dbReference>
<organism evidence="9 10">
    <name type="scientific">Mycobacterium saskatchewanense</name>
    <dbReference type="NCBI Taxonomy" id="220927"/>
    <lineage>
        <taxon>Bacteria</taxon>
        <taxon>Bacillati</taxon>
        <taxon>Actinomycetota</taxon>
        <taxon>Actinomycetes</taxon>
        <taxon>Mycobacteriales</taxon>
        <taxon>Mycobacteriaceae</taxon>
        <taxon>Mycobacterium</taxon>
        <taxon>Mycobacterium simiae complex</taxon>
    </lineage>
</organism>
<reference evidence="9 10" key="1">
    <citation type="submission" date="2016-01" db="EMBL/GenBank/DDBJ databases">
        <title>The new phylogeny of the genus Mycobacterium.</title>
        <authorList>
            <person name="Tarcisio F."/>
            <person name="Conor M."/>
            <person name="Antonella G."/>
            <person name="Elisabetta G."/>
            <person name="Giulia F.S."/>
            <person name="Sara T."/>
            <person name="Anna F."/>
            <person name="Clotilde B."/>
            <person name="Roberto B."/>
            <person name="Veronica D.S."/>
            <person name="Fabio R."/>
            <person name="Monica P."/>
            <person name="Olivier J."/>
            <person name="Enrico T."/>
            <person name="Nicola S."/>
        </authorList>
    </citation>
    <scope>NUCLEOTIDE SEQUENCE [LARGE SCALE GENOMIC DNA]</scope>
    <source>
        <strain evidence="9 10">DSM 44616</strain>
    </source>
</reference>
<dbReference type="Proteomes" id="UP000193387">
    <property type="component" value="Unassembled WGS sequence"/>
</dbReference>
<feature type="domain" description="Intradiol ring-cleavage dioxygenases" evidence="7">
    <location>
        <begin position="103"/>
        <end position="259"/>
    </location>
</feature>
<dbReference type="AlphaFoldDB" id="A0AAJ3NLI5"/>
<evidence type="ECO:0000259" key="8">
    <source>
        <dbReference type="Pfam" id="PF04444"/>
    </source>
</evidence>
<evidence type="ECO:0000256" key="2">
    <source>
        <dbReference type="ARBA" id="ARBA00007825"/>
    </source>
</evidence>
<keyword evidence="5" id="KW-0560">Oxidoreductase</keyword>
<dbReference type="EMBL" id="LQPR01000084">
    <property type="protein sequence ID" value="ORW64193.1"/>
    <property type="molecule type" value="Genomic_DNA"/>
</dbReference>
<evidence type="ECO:0000256" key="6">
    <source>
        <dbReference type="ARBA" id="ARBA00023004"/>
    </source>
</evidence>
<dbReference type="InterPro" id="IPR015889">
    <property type="entry name" value="Intradiol_dOase_core"/>
</dbReference>
<evidence type="ECO:0000313" key="9">
    <source>
        <dbReference type="EMBL" id="ORW64193.1"/>
    </source>
</evidence>
<keyword evidence="4" id="KW-0223">Dioxygenase</keyword>
<proteinExistence type="inferred from homology"/>
<dbReference type="SUPFAM" id="SSF49482">
    <property type="entry name" value="Aromatic compound dioxygenase"/>
    <property type="match status" value="1"/>
</dbReference>
<dbReference type="PANTHER" id="PTHR33711:SF7">
    <property type="entry name" value="INTRADIOL RING-CLEAVAGE DIOXYGENASES DOMAIN-CONTAINING PROTEIN-RELATED"/>
    <property type="match status" value="1"/>
</dbReference>
<comment type="cofactor">
    <cofactor evidence="1">
        <name>Fe(3+)</name>
        <dbReference type="ChEBI" id="CHEBI:29034"/>
    </cofactor>
</comment>
<evidence type="ECO:0000313" key="10">
    <source>
        <dbReference type="Proteomes" id="UP000193387"/>
    </source>
</evidence>
<dbReference type="InterPro" id="IPR050770">
    <property type="entry name" value="Intradiol_RC_Dioxygenase"/>
</dbReference>
<comment type="similarity">
    <text evidence="2">Belongs to the intradiol ring-cleavage dioxygenase family.</text>
</comment>
<evidence type="ECO:0000256" key="5">
    <source>
        <dbReference type="ARBA" id="ARBA00023002"/>
    </source>
</evidence>
<dbReference type="PANTHER" id="PTHR33711">
    <property type="entry name" value="DIOXYGENASE, PUTATIVE (AFU_ORTHOLOGUE AFUA_2G02910)-RELATED"/>
    <property type="match status" value="1"/>
</dbReference>
<dbReference type="InterPro" id="IPR000627">
    <property type="entry name" value="Intradiol_dOase_C"/>
</dbReference>
<evidence type="ECO:0000256" key="4">
    <source>
        <dbReference type="ARBA" id="ARBA00022964"/>
    </source>
</evidence>
<dbReference type="Pfam" id="PF04444">
    <property type="entry name" value="Dioxygenase_N"/>
    <property type="match status" value="1"/>
</dbReference>
<evidence type="ECO:0000259" key="7">
    <source>
        <dbReference type="Pfam" id="PF00775"/>
    </source>
</evidence>
<feature type="domain" description="Catechol dioxygenase N-terminal" evidence="8">
    <location>
        <begin position="23"/>
        <end position="91"/>
    </location>
</feature>
<comment type="caution">
    <text evidence="9">The sequence shown here is derived from an EMBL/GenBank/DDBJ whole genome shotgun (WGS) entry which is preliminary data.</text>
</comment>
<keyword evidence="3" id="KW-0479">Metal-binding</keyword>
<dbReference type="Gene3D" id="2.60.130.10">
    <property type="entry name" value="Aromatic compound dioxygenase"/>
    <property type="match status" value="1"/>
</dbReference>
<evidence type="ECO:0000256" key="3">
    <source>
        <dbReference type="ARBA" id="ARBA00022723"/>
    </source>
</evidence>
<dbReference type="GO" id="GO:0018576">
    <property type="term" value="F:catechol 1,2-dioxygenase activity"/>
    <property type="evidence" value="ECO:0007669"/>
    <property type="project" value="InterPro"/>
</dbReference>
<gene>
    <name evidence="9" type="ORF">AWC23_26515</name>
</gene>
<dbReference type="GO" id="GO:0008199">
    <property type="term" value="F:ferric iron binding"/>
    <property type="evidence" value="ECO:0007669"/>
    <property type="project" value="InterPro"/>
</dbReference>
<keyword evidence="6" id="KW-0408">Iron</keyword>
<protein>
    <submittedName>
        <fullName evidence="9">Hydroxyquinol 1,2-dioxygenase</fullName>
    </submittedName>
</protein>
<dbReference type="Pfam" id="PF00775">
    <property type="entry name" value="Dioxygenase_C"/>
    <property type="match status" value="1"/>
</dbReference>